<comment type="caution">
    <text evidence="4">The sequence shown here is derived from an EMBL/GenBank/DDBJ whole genome shotgun (WGS) entry which is preliminary data.</text>
</comment>
<dbReference type="AlphaFoldDB" id="A0A7K3LUN5"/>
<organism evidence="4 5">
    <name type="scientific">Gordonia desulfuricans</name>
    <dbReference type="NCBI Taxonomy" id="89051"/>
    <lineage>
        <taxon>Bacteria</taxon>
        <taxon>Bacillati</taxon>
        <taxon>Actinomycetota</taxon>
        <taxon>Actinomycetes</taxon>
        <taxon>Mycobacteriales</taxon>
        <taxon>Gordoniaceae</taxon>
        <taxon>Gordonia</taxon>
    </lineage>
</organism>
<evidence type="ECO:0000256" key="1">
    <source>
        <dbReference type="ARBA" id="ARBA00006525"/>
    </source>
</evidence>
<dbReference type="InterPro" id="IPR036388">
    <property type="entry name" value="WH-like_DNA-bd_sf"/>
</dbReference>
<name>A0A7K3LUN5_9ACTN</name>
<proteinExistence type="inferred from homology"/>
<dbReference type="Gene3D" id="3.40.50.450">
    <property type="match status" value="1"/>
</dbReference>
<dbReference type="SUPFAM" id="SSF102405">
    <property type="entry name" value="MCP/YpsA-like"/>
    <property type="match status" value="1"/>
</dbReference>
<dbReference type="InterPro" id="IPR003488">
    <property type="entry name" value="DprA"/>
</dbReference>
<dbReference type="NCBIfam" id="TIGR00732">
    <property type="entry name" value="dprA"/>
    <property type="match status" value="1"/>
</dbReference>
<reference evidence="4 5" key="1">
    <citation type="submission" date="2020-01" db="EMBL/GenBank/DDBJ databases">
        <title>Investigation of new actinobacteria for the biodesulphurisation of diesel fuel.</title>
        <authorList>
            <person name="Athi Narayanan S.M."/>
        </authorList>
    </citation>
    <scope>NUCLEOTIDE SEQUENCE [LARGE SCALE GENOMIC DNA]</scope>
    <source>
        <strain evidence="4 5">213E</strain>
    </source>
</reference>
<dbReference type="Pfam" id="PF02481">
    <property type="entry name" value="DNA_processg_A"/>
    <property type="match status" value="1"/>
</dbReference>
<evidence type="ECO:0000313" key="5">
    <source>
        <dbReference type="Proteomes" id="UP000466307"/>
    </source>
</evidence>
<feature type="domain" description="Smf/DprA SLOG" evidence="2">
    <location>
        <begin position="86"/>
        <end position="305"/>
    </location>
</feature>
<dbReference type="Gene3D" id="1.10.10.10">
    <property type="entry name" value="Winged helix-like DNA-binding domain superfamily/Winged helix DNA-binding domain"/>
    <property type="match status" value="1"/>
</dbReference>
<dbReference type="InterPro" id="IPR041614">
    <property type="entry name" value="DprA_WH"/>
</dbReference>
<dbReference type="PANTHER" id="PTHR43022:SF1">
    <property type="entry name" value="PROTEIN SMF"/>
    <property type="match status" value="1"/>
</dbReference>
<evidence type="ECO:0000259" key="3">
    <source>
        <dbReference type="Pfam" id="PF17782"/>
    </source>
</evidence>
<accession>A0A7K3LUN5</accession>
<protein>
    <submittedName>
        <fullName evidence="4">DNA-protecting protein DprA</fullName>
    </submittedName>
</protein>
<evidence type="ECO:0000313" key="4">
    <source>
        <dbReference type="EMBL" id="NDK91998.1"/>
    </source>
</evidence>
<dbReference type="PANTHER" id="PTHR43022">
    <property type="entry name" value="PROTEIN SMF"/>
    <property type="match status" value="1"/>
</dbReference>
<keyword evidence="5" id="KW-1185">Reference proteome</keyword>
<dbReference type="RefSeq" id="WP_059035090.1">
    <property type="nucleotide sequence ID" value="NZ_JAADZU010000093.1"/>
</dbReference>
<dbReference type="Pfam" id="PF17782">
    <property type="entry name" value="WHD_DprA"/>
    <property type="match status" value="1"/>
</dbReference>
<feature type="domain" description="DprA winged helix" evidence="3">
    <location>
        <begin position="318"/>
        <end position="374"/>
    </location>
</feature>
<dbReference type="InterPro" id="IPR057666">
    <property type="entry name" value="DrpA_SLOG"/>
</dbReference>
<evidence type="ECO:0000259" key="2">
    <source>
        <dbReference type="Pfam" id="PF02481"/>
    </source>
</evidence>
<dbReference type="GO" id="GO:0009294">
    <property type="term" value="P:DNA-mediated transformation"/>
    <property type="evidence" value="ECO:0007669"/>
    <property type="project" value="InterPro"/>
</dbReference>
<sequence>MTGPVPSAADEREARAWAYLAAVAEPPCGPVRDLVAELGPVEAARAIRARSVPDGHTGVLEPTAARAGTDMTMAHLERAHGVGARLITPDDDEWPAWSLLPLGQATTAARAGEPVALWVRGPGRLDTAAAAAVAMVGARASTSYGDHVAGDLTGDLVTESWTVISGAAFGIDAAAHRSALAGRGETVAVLACGIDRDYPAAHSTLLTDIARTGLVITEYPPGTTAAKHRFLARNRLVAALSSAVVVVEAGRRSGALNTAAWARRLDRPLGAVPGPINSATSVGCHAMIADGDAVLIRDADDIVRLVHPDGGGVPAPRRQRSTDGLTDDQLQVVEALPSRGALGIDEIVFVSGRPVSVVRTALAVLDLKGLVEQDDQGWRLMR</sequence>
<dbReference type="EMBL" id="JAADZU010000093">
    <property type="protein sequence ID" value="NDK91998.1"/>
    <property type="molecule type" value="Genomic_DNA"/>
</dbReference>
<dbReference type="Proteomes" id="UP000466307">
    <property type="component" value="Unassembled WGS sequence"/>
</dbReference>
<comment type="similarity">
    <text evidence="1">Belongs to the DprA/Smf family.</text>
</comment>
<gene>
    <name evidence="4" type="primary">dprA</name>
    <name evidence="4" type="ORF">GYA93_20850</name>
</gene>